<dbReference type="EMBL" id="JACXVP010000004">
    <property type="protein sequence ID" value="KAG5610214.1"/>
    <property type="molecule type" value="Genomic_DNA"/>
</dbReference>
<protein>
    <submittedName>
        <fullName evidence="1">Uncharacterized protein</fullName>
    </submittedName>
</protein>
<comment type="caution">
    <text evidence="1">The sequence shown here is derived from an EMBL/GenBank/DDBJ whole genome shotgun (WGS) entry which is preliminary data.</text>
</comment>
<sequence>NESELTPHQFTRRKRGLINAEVIALSTNSFAIVHLEGETNICITTGHVKREGVLMVNVTTYILDGYEKMKIEVNSEINMVKEIKKKIYSNSEYTSTKQKENNGELHVGNEVALMCEMIELKEICEFVRSMDNLKNLLNHKAFDKQSSSNLSNDDVLIRSLVQKDETERIINLDSHEVVVVLNQEVDKIKEGENKVFAHLNNSNELDSKFSQSIVKECSRPSKFDKLSSSNVSIDVLHLMSPLFQEVENTSFENLELQNIVPIDKVHREINDHVVVTLTKNEGLTISFSYNEENIEQVPISQSLEIENNENAHVEKGLPYEDNY</sequence>
<dbReference type="OrthoDB" id="1320524at2759"/>
<feature type="non-terminal residue" evidence="1">
    <location>
        <position position="323"/>
    </location>
</feature>
<evidence type="ECO:0000313" key="1">
    <source>
        <dbReference type="EMBL" id="KAG5610214.1"/>
    </source>
</evidence>
<dbReference type="Proteomes" id="UP000824120">
    <property type="component" value="Chromosome 4"/>
</dbReference>
<gene>
    <name evidence="1" type="ORF">H5410_021495</name>
</gene>
<name>A0A9J5ZHD3_SOLCO</name>
<evidence type="ECO:0000313" key="2">
    <source>
        <dbReference type="Proteomes" id="UP000824120"/>
    </source>
</evidence>
<reference evidence="1 2" key="1">
    <citation type="submission" date="2020-09" db="EMBL/GenBank/DDBJ databases">
        <title>De no assembly of potato wild relative species, Solanum commersonii.</title>
        <authorList>
            <person name="Cho K."/>
        </authorList>
    </citation>
    <scope>NUCLEOTIDE SEQUENCE [LARGE SCALE GENOMIC DNA]</scope>
    <source>
        <strain evidence="1">LZ3.2</strain>
        <tissue evidence="1">Leaf</tissue>
    </source>
</reference>
<accession>A0A9J5ZHD3</accession>
<dbReference type="AlphaFoldDB" id="A0A9J5ZHD3"/>
<feature type="non-terminal residue" evidence="1">
    <location>
        <position position="1"/>
    </location>
</feature>
<organism evidence="1 2">
    <name type="scientific">Solanum commersonii</name>
    <name type="common">Commerson's wild potato</name>
    <name type="synonym">Commerson's nightshade</name>
    <dbReference type="NCBI Taxonomy" id="4109"/>
    <lineage>
        <taxon>Eukaryota</taxon>
        <taxon>Viridiplantae</taxon>
        <taxon>Streptophyta</taxon>
        <taxon>Embryophyta</taxon>
        <taxon>Tracheophyta</taxon>
        <taxon>Spermatophyta</taxon>
        <taxon>Magnoliopsida</taxon>
        <taxon>eudicotyledons</taxon>
        <taxon>Gunneridae</taxon>
        <taxon>Pentapetalae</taxon>
        <taxon>asterids</taxon>
        <taxon>lamiids</taxon>
        <taxon>Solanales</taxon>
        <taxon>Solanaceae</taxon>
        <taxon>Solanoideae</taxon>
        <taxon>Solaneae</taxon>
        <taxon>Solanum</taxon>
    </lineage>
</organism>
<keyword evidence="2" id="KW-1185">Reference proteome</keyword>
<proteinExistence type="predicted"/>